<name>A0A835GAA7_SPOEX</name>
<protein>
    <recommendedName>
        <fullName evidence="4">MICOS complex subunit</fullName>
    </recommendedName>
</protein>
<gene>
    <name evidence="2" type="ORF">HW555_010938</name>
</gene>
<comment type="caution">
    <text evidence="2">The sequence shown here is derived from an EMBL/GenBank/DDBJ whole genome shotgun (WGS) entry which is preliminary data.</text>
</comment>
<keyword evidence="3" id="KW-1185">Reference proteome</keyword>
<evidence type="ECO:0000313" key="2">
    <source>
        <dbReference type="EMBL" id="KAF9409791.1"/>
    </source>
</evidence>
<accession>A0A835GAA7</accession>
<evidence type="ECO:0008006" key="4">
    <source>
        <dbReference type="Google" id="ProtNLM"/>
    </source>
</evidence>
<sequence length="272" mass="30440">MQNSCSIEAAPFIEDEQQDAIFSSEAEMIGSVSKLCHGDLYVIGRIWMQTLKKALVGSNLSLIPVVKAAKAENEPPPKPPKMKYQDLPIYESPHYEYKDYIEDKKKCPKANVKILHTYLYPKVKSYRKSWVDSIQDFKKDAGELASDASAVCYKKKAEFKKFMRAPENYAIRQAVVVAGAATGFYIGSGKGIPSKVFFTSLGALAAGALCFPKETDEVFRLMSYNVGKFALTIFNRTCGHNITLRERLPCRDDMPPPPPERPANKKNQCPPK</sequence>
<dbReference type="AlphaFoldDB" id="A0A835GAA7"/>
<evidence type="ECO:0000313" key="3">
    <source>
        <dbReference type="Proteomes" id="UP000648187"/>
    </source>
</evidence>
<proteinExistence type="predicted"/>
<dbReference type="EMBL" id="JACKWZ010000298">
    <property type="protein sequence ID" value="KAF9409791.1"/>
    <property type="molecule type" value="Genomic_DNA"/>
</dbReference>
<organism evidence="2 3">
    <name type="scientific">Spodoptera exigua</name>
    <name type="common">Beet armyworm</name>
    <name type="synonym">Noctua fulgens</name>
    <dbReference type="NCBI Taxonomy" id="7107"/>
    <lineage>
        <taxon>Eukaryota</taxon>
        <taxon>Metazoa</taxon>
        <taxon>Ecdysozoa</taxon>
        <taxon>Arthropoda</taxon>
        <taxon>Hexapoda</taxon>
        <taxon>Insecta</taxon>
        <taxon>Pterygota</taxon>
        <taxon>Neoptera</taxon>
        <taxon>Endopterygota</taxon>
        <taxon>Lepidoptera</taxon>
        <taxon>Glossata</taxon>
        <taxon>Ditrysia</taxon>
        <taxon>Noctuoidea</taxon>
        <taxon>Noctuidae</taxon>
        <taxon>Amphipyrinae</taxon>
        <taxon>Spodoptera</taxon>
    </lineage>
</organism>
<evidence type="ECO:0000256" key="1">
    <source>
        <dbReference type="SAM" id="MobiDB-lite"/>
    </source>
</evidence>
<feature type="region of interest" description="Disordered" evidence="1">
    <location>
        <begin position="249"/>
        <end position="272"/>
    </location>
</feature>
<dbReference type="Proteomes" id="UP000648187">
    <property type="component" value="Unassembled WGS sequence"/>
</dbReference>
<reference evidence="2" key="1">
    <citation type="submission" date="2020-08" db="EMBL/GenBank/DDBJ databases">
        <title>Spodoptera exigua strain:BAW_Kor-Di-RS1 Genome sequencing and assembly.</title>
        <authorList>
            <person name="Kim J."/>
            <person name="Nam H.Y."/>
            <person name="Kwon M."/>
            <person name="Choi J.H."/>
            <person name="Cho S.R."/>
            <person name="Kim G.-H."/>
        </authorList>
    </citation>
    <scope>NUCLEOTIDE SEQUENCE</scope>
    <source>
        <strain evidence="2">BAW_Kor-Di-RS1</strain>
        <tissue evidence="2">Whole-body</tissue>
    </source>
</reference>